<comment type="similarity">
    <text evidence="2 7">Belongs to the major facilitator superfamily. Sugar transporter (TC 2.A.1.1) family.</text>
</comment>
<dbReference type="Pfam" id="PF00083">
    <property type="entry name" value="Sugar_tr"/>
    <property type="match status" value="1"/>
</dbReference>
<feature type="transmembrane region" description="Helical" evidence="9">
    <location>
        <begin position="196"/>
        <end position="217"/>
    </location>
</feature>
<evidence type="ECO:0000256" key="1">
    <source>
        <dbReference type="ARBA" id="ARBA00004141"/>
    </source>
</evidence>
<evidence type="ECO:0000256" key="9">
    <source>
        <dbReference type="SAM" id="Phobius"/>
    </source>
</evidence>
<dbReference type="AlphaFoldDB" id="A0A1Y2M6K0"/>
<keyword evidence="6 9" id="KW-0472">Membrane</keyword>
<dbReference type="InterPro" id="IPR050360">
    <property type="entry name" value="MFS_Sugar_Transporters"/>
</dbReference>
<feature type="compositionally biased region" description="Polar residues" evidence="8">
    <location>
        <begin position="9"/>
        <end position="20"/>
    </location>
</feature>
<dbReference type="PROSITE" id="PS50850">
    <property type="entry name" value="MFS"/>
    <property type="match status" value="1"/>
</dbReference>
<dbReference type="NCBIfam" id="TIGR00879">
    <property type="entry name" value="SP"/>
    <property type="match status" value="1"/>
</dbReference>
<dbReference type="GO" id="GO:0016020">
    <property type="term" value="C:membrane"/>
    <property type="evidence" value="ECO:0007669"/>
    <property type="project" value="UniProtKB-SubCell"/>
</dbReference>
<feature type="transmembrane region" description="Helical" evidence="9">
    <location>
        <begin position="426"/>
        <end position="444"/>
    </location>
</feature>
<evidence type="ECO:0000313" key="11">
    <source>
        <dbReference type="EMBL" id="OSS51745.1"/>
    </source>
</evidence>
<evidence type="ECO:0000256" key="6">
    <source>
        <dbReference type="ARBA" id="ARBA00023136"/>
    </source>
</evidence>
<comment type="subcellular location">
    <subcellularLocation>
        <location evidence="1">Membrane</location>
        <topology evidence="1">Multi-pass membrane protein</topology>
    </subcellularLocation>
</comment>
<evidence type="ECO:0000259" key="10">
    <source>
        <dbReference type="PROSITE" id="PS50850"/>
    </source>
</evidence>
<keyword evidence="3 7" id="KW-0813">Transport</keyword>
<organism evidence="11 12">
    <name type="scientific">Epicoccum nigrum</name>
    <name type="common">Soil fungus</name>
    <name type="synonym">Epicoccum purpurascens</name>
    <dbReference type="NCBI Taxonomy" id="105696"/>
    <lineage>
        <taxon>Eukaryota</taxon>
        <taxon>Fungi</taxon>
        <taxon>Dikarya</taxon>
        <taxon>Ascomycota</taxon>
        <taxon>Pezizomycotina</taxon>
        <taxon>Dothideomycetes</taxon>
        <taxon>Pleosporomycetidae</taxon>
        <taxon>Pleosporales</taxon>
        <taxon>Pleosporineae</taxon>
        <taxon>Didymellaceae</taxon>
        <taxon>Epicoccum</taxon>
    </lineage>
</organism>
<name>A0A1Y2M6K0_EPING</name>
<dbReference type="Gene3D" id="1.20.1250.20">
    <property type="entry name" value="MFS general substrate transporter like domains"/>
    <property type="match status" value="1"/>
</dbReference>
<keyword evidence="4 9" id="KW-0812">Transmembrane</keyword>
<dbReference type="Proteomes" id="UP000193240">
    <property type="component" value="Unassembled WGS sequence"/>
</dbReference>
<dbReference type="GO" id="GO:0005351">
    <property type="term" value="F:carbohydrate:proton symporter activity"/>
    <property type="evidence" value="ECO:0007669"/>
    <property type="project" value="TreeGrafter"/>
</dbReference>
<evidence type="ECO:0000256" key="7">
    <source>
        <dbReference type="RuleBase" id="RU003346"/>
    </source>
</evidence>
<evidence type="ECO:0000256" key="3">
    <source>
        <dbReference type="ARBA" id="ARBA00022448"/>
    </source>
</evidence>
<dbReference type="FunFam" id="1.20.1250.20:FF:000078">
    <property type="entry name" value="MFS maltose transporter, putative"/>
    <property type="match status" value="1"/>
</dbReference>
<gene>
    <name evidence="11" type="ORF">B5807_03781</name>
</gene>
<dbReference type="InterPro" id="IPR005828">
    <property type="entry name" value="MFS_sugar_transport-like"/>
</dbReference>
<dbReference type="OMA" id="MTLIMEG"/>
<feature type="transmembrane region" description="Helical" evidence="9">
    <location>
        <begin position="136"/>
        <end position="159"/>
    </location>
</feature>
<dbReference type="InParanoid" id="A0A1Y2M6K0"/>
<accession>A0A1Y2M6K0</accession>
<feature type="transmembrane region" description="Helical" evidence="9">
    <location>
        <begin position="229"/>
        <end position="248"/>
    </location>
</feature>
<evidence type="ECO:0000256" key="5">
    <source>
        <dbReference type="ARBA" id="ARBA00022989"/>
    </source>
</evidence>
<feature type="transmembrane region" description="Helical" evidence="9">
    <location>
        <begin position="91"/>
        <end position="116"/>
    </location>
</feature>
<feature type="transmembrane region" description="Helical" evidence="9">
    <location>
        <begin position="391"/>
        <end position="414"/>
    </location>
</feature>
<feature type="transmembrane region" description="Helical" evidence="9">
    <location>
        <begin position="357"/>
        <end position="379"/>
    </location>
</feature>
<feature type="domain" description="Major facilitator superfamily (MFS) profile" evidence="10">
    <location>
        <begin position="94"/>
        <end position="569"/>
    </location>
</feature>
<evidence type="ECO:0000256" key="8">
    <source>
        <dbReference type="SAM" id="MobiDB-lite"/>
    </source>
</evidence>
<dbReference type="EMBL" id="KZ107840">
    <property type="protein sequence ID" value="OSS51745.1"/>
    <property type="molecule type" value="Genomic_DNA"/>
</dbReference>
<protein>
    <recommendedName>
        <fullName evidence="10">Major facilitator superfamily (MFS) profile domain-containing protein</fullName>
    </recommendedName>
</protein>
<dbReference type="InterPro" id="IPR036259">
    <property type="entry name" value="MFS_trans_sf"/>
</dbReference>
<feature type="transmembrane region" description="Helical" evidence="9">
    <location>
        <begin position="542"/>
        <end position="563"/>
    </location>
</feature>
<dbReference type="InterPro" id="IPR020846">
    <property type="entry name" value="MFS_dom"/>
</dbReference>
<dbReference type="PANTHER" id="PTHR48022">
    <property type="entry name" value="PLASTIDIC GLUCOSE TRANSPORTER 4"/>
    <property type="match status" value="1"/>
</dbReference>
<evidence type="ECO:0000256" key="4">
    <source>
        <dbReference type="ARBA" id="ARBA00022692"/>
    </source>
</evidence>
<feature type="transmembrane region" description="Helical" evidence="9">
    <location>
        <begin position="171"/>
        <end position="190"/>
    </location>
</feature>
<dbReference type="PANTHER" id="PTHR48022:SF5">
    <property type="entry name" value="ALPHA-GLUCOSIDES PERMEASE MPH2-RELATED"/>
    <property type="match status" value="1"/>
</dbReference>
<evidence type="ECO:0000256" key="2">
    <source>
        <dbReference type="ARBA" id="ARBA00010992"/>
    </source>
</evidence>
<feature type="transmembrane region" description="Helical" evidence="9">
    <location>
        <begin position="472"/>
        <end position="500"/>
    </location>
</feature>
<dbReference type="SUPFAM" id="SSF103473">
    <property type="entry name" value="MFS general substrate transporter"/>
    <property type="match status" value="1"/>
</dbReference>
<sequence>MMASPAQGLGQTDAGQTSPAPGSHHTKGCSDGSEDTNLSPKLTNTAYVTNTTYGSDAPCLPQPSRSTPQSAIEDTEYDMTLRQCLQRYPKAIIWSVLFSLTLIMEGYSTILVPNLYSLDPFLQHFETRQPNGDYEISAAWQSALVNGTMAGQIIGLFLAGWLAEGIGYRKTLMTGLIATTAFITITFFATSKPVLLVGQCLLGVPWGIFQTISTVYASDILPVKLRGYLTTYVNACWVIGQLIASAVLRAMVTIPSQWSYRIPFGLQWAFPIPIFVVVLIAPESPWWLVRQNELKKAKDSLLRLRKQAEHETDADFDAGLENTLKQLQLTNDMEKEVQNGIRYVDCLRGIDRRRTEITCMCWIIQTLCGSTFMGFSTYFYKQAGLSEEHAFTLSLAQFALGLLGVFTSWFLLYYLGRRTIYLSGQAITFLCVLLIGILACVPHRQHGITSSTGKASSDVISTSSQGTDASSAIPWAIAALLLVFTAVYDATIGPLCYTLVSEVPSTRLRSKTIVLARNCYNIAGIVTNFITPSMLNPTAWAWGAKAGFFWSGTAVLGLVWSWWRLPETKGRTFAQIDILFRNKTSARKFKGSLPDESRRDVGVSSQV</sequence>
<evidence type="ECO:0000313" key="12">
    <source>
        <dbReference type="Proteomes" id="UP000193240"/>
    </source>
</evidence>
<dbReference type="InterPro" id="IPR003663">
    <property type="entry name" value="Sugar/inositol_transpt"/>
</dbReference>
<feature type="region of interest" description="Disordered" evidence="8">
    <location>
        <begin position="1"/>
        <end position="41"/>
    </location>
</feature>
<proteinExistence type="inferred from homology"/>
<keyword evidence="5 9" id="KW-1133">Transmembrane helix</keyword>
<reference evidence="11 12" key="1">
    <citation type="journal article" date="2017" name="Genome Announc.">
        <title>Genome sequence of the saprophytic ascomycete Epicoccum nigrum ICMP 19927 strain isolated from New Zealand.</title>
        <authorList>
            <person name="Fokin M."/>
            <person name="Fleetwood D."/>
            <person name="Weir B.S."/>
            <person name="Villas-Boas S.G."/>
        </authorList>
    </citation>
    <scope>NUCLEOTIDE SEQUENCE [LARGE SCALE GENOMIC DNA]</scope>
    <source>
        <strain evidence="11 12">ICMP 19927</strain>
    </source>
</reference>
<keyword evidence="12" id="KW-1185">Reference proteome</keyword>
<feature type="transmembrane region" description="Helical" evidence="9">
    <location>
        <begin position="268"/>
        <end position="289"/>
    </location>
</feature>